<dbReference type="EMBL" id="KV417527">
    <property type="protein sequence ID" value="KZP24226.1"/>
    <property type="molecule type" value="Genomic_DNA"/>
</dbReference>
<evidence type="ECO:0000313" key="8">
    <source>
        <dbReference type="EMBL" id="KZP24226.1"/>
    </source>
</evidence>
<evidence type="ECO:0008006" key="10">
    <source>
        <dbReference type="Google" id="ProtNLM"/>
    </source>
</evidence>
<dbReference type="PROSITE" id="PS51633">
    <property type="entry name" value="CXC"/>
    <property type="match status" value="1"/>
</dbReference>
<proteinExistence type="predicted"/>
<dbReference type="GO" id="GO:0035098">
    <property type="term" value="C:ESC/E(Z) complex"/>
    <property type="evidence" value="ECO:0007669"/>
    <property type="project" value="TreeGrafter"/>
</dbReference>
<dbReference type="PANTHER" id="PTHR45747:SF4">
    <property type="entry name" value="HISTONE-LYSINE N-METHYLTRANSFERASE E(Z)"/>
    <property type="match status" value="1"/>
</dbReference>
<evidence type="ECO:0000256" key="3">
    <source>
        <dbReference type="ARBA" id="ARBA00022691"/>
    </source>
</evidence>
<dbReference type="GO" id="GO:0046976">
    <property type="term" value="F:histone H3K27 methyltransferase activity"/>
    <property type="evidence" value="ECO:0007669"/>
    <property type="project" value="TreeGrafter"/>
</dbReference>
<dbReference type="InterPro" id="IPR045318">
    <property type="entry name" value="EZH1/2-like"/>
</dbReference>
<keyword evidence="2" id="KW-0808">Transferase</keyword>
<evidence type="ECO:0000256" key="2">
    <source>
        <dbReference type="ARBA" id="ARBA00022679"/>
    </source>
</evidence>
<keyword evidence="5" id="KW-0804">Transcription</keyword>
<dbReference type="Gene3D" id="2.170.270.10">
    <property type="entry name" value="SET domain"/>
    <property type="match status" value="1"/>
</dbReference>
<dbReference type="GO" id="GO:0032259">
    <property type="term" value="P:methylation"/>
    <property type="evidence" value="ECO:0007669"/>
    <property type="project" value="UniProtKB-KW"/>
</dbReference>
<dbReference type="PROSITE" id="PS50280">
    <property type="entry name" value="SET"/>
    <property type="match status" value="1"/>
</dbReference>
<evidence type="ECO:0000259" key="7">
    <source>
        <dbReference type="PROSITE" id="PS51633"/>
    </source>
</evidence>
<dbReference type="Pfam" id="PF00856">
    <property type="entry name" value="SET"/>
    <property type="match status" value="1"/>
</dbReference>
<dbReference type="InterPro" id="IPR046341">
    <property type="entry name" value="SET_dom_sf"/>
</dbReference>
<keyword evidence="9" id="KW-1185">Reference proteome</keyword>
<keyword evidence="4" id="KW-0805">Transcription regulation</keyword>
<dbReference type="PANTHER" id="PTHR45747">
    <property type="entry name" value="HISTONE-LYSINE N-METHYLTRANSFERASE E(Z)"/>
    <property type="match status" value="1"/>
</dbReference>
<dbReference type="OrthoDB" id="6141102at2759"/>
<dbReference type="SUPFAM" id="SSF82199">
    <property type="entry name" value="SET domain"/>
    <property type="match status" value="1"/>
</dbReference>
<name>A0A166MR20_9AGAM</name>
<dbReference type="STRING" id="436010.A0A166MR20"/>
<dbReference type="InterPro" id="IPR001214">
    <property type="entry name" value="SET_dom"/>
</dbReference>
<evidence type="ECO:0000259" key="6">
    <source>
        <dbReference type="PROSITE" id="PS50280"/>
    </source>
</evidence>
<evidence type="ECO:0000256" key="1">
    <source>
        <dbReference type="ARBA" id="ARBA00022603"/>
    </source>
</evidence>
<protein>
    <recommendedName>
        <fullName evidence="10">SET domain-containing protein</fullName>
    </recommendedName>
</protein>
<keyword evidence="3" id="KW-0949">S-adenosyl-L-methionine</keyword>
<organism evidence="8 9">
    <name type="scientific">Athelia psychrophila</name>
    <dbReference type="NCBI Taxonomy" id="1759441"/>
    <lineage>
        <taxon>Eukaryota</taxon>
        <taxon>Fungi</taxon>
        <taxon>Dikarya</taxon>
        <taxon>Basidiomycota</taxon>
        <taxon>Agaricomycotina</taxon>
        <taxon>Agaricomycetes</taxon>
        <taxon>Agaricomycetidae</taxon>
        <taxon>Atheliales</taxon>
        <taxon>Atheliaceae</taxon>
        <taxon>Athelia</taxon>
    </lineage>
</organism>
<reference evidence="8 9" key="1">
    <citation type="journal article" date="2016" name="Mol. Biol. Evol.">
        <title>Comparative Genomics of Early-Diverging Mushroom-Forming Fungi Provides Insights into the Origins of Lignocellulose Decay Capabilities.</title>
        <authorList>
            <person name="Nagy L.G."/>
            <person name="Riley R."/>
            <person name="Tritt A."/>
            <person name="Adam C."/>
            <person name="Daum C."/>
            <person name="Floudas D."/>
            <person name="Sun H."/>
            <person name="Yadav J.S."/>
            <person name="Pangilinan J."/>
            <person name="Larsson K.H."/>
            <person name="Matsuura K."/>
            <person name="Barry K."/>
            <person name="Labutti K."/>
            <person name="Kuo R."/>
            <person name="Ohm R.A."/>
            <person name="Bhattacharya S.S."/>
            <person name="Shirouzu T."/>
            <person name="Yoshinaga Y."/>
            <person name="Martin F.M."/>
            <person name="Grigoriev I.V."/>
            <person name="Hibbett D.S."/>
        </authorList>
    </citation>
    <scope>NUCLEOTIDE SEQUENCE [LARGE SCALE GENOMIC DNA]</scope>
    <source>
        <strain evidence="8 9">CBS 109695</strain>
    </source>
</reference>
<sequence>MSDSQLSTDRGDSIDRTERDDFFEETHNRRTAEIKDIGIDVFSEVWSEFYRWELVECQQLLDELKPGAGPSESNHNLHALLNQPLGDVDLEIQTDDHSGIAEIYDINGACTVVPVLSEEISSNVYEPYPTYESCTPTSKNLALRRDALTEAQHLQFIPYADEPNFDAVEYAKHSDEFAWQVDWKDPDEEVIHLEVARRLHFQHHLSFDEIDDLNIIGKLRVDNASGLLWDTMQRDLPYWSGASISKLPNFTFTHEPDGQGSNPMEFALRTDLKTRLNVLIRDFCPSLNCVQSFCPTHMHTHSEYQQVKPKTTSERMLLDKGPPCGEQCFRKHATDVDMACNLFSSTSLIYLPAFLQQNFQWENPSDMKDFSTILEIMPDAVPCDLAKICRKPCREVYAKRAEYFSQTIFPEEGVSDVGAPPEVDPPLFFDVESIRRPSTDETSDTVHSEIHMQFTPQPPCSHVGPCETAKCSCFWNNVHCMRSCRCGSDCIRRWKGCKCQKGRCDPNPSSGKQRCACIKAARECDVDLCLSCDCRGTLDKDSKKSCKNVAMQKGSAQKLVIRRGKFGLGAFSDKAIRPHEYLGEYVGKIFESGWAPHPLAAKYKELNYNFGLNENLVIDAMSVGNQTRYPNHGSNTANCVAIIKYVNGDHRIGFFASKHIPAKTEIFLDYGEDYWNEHGGVPKD</sequence>
<dbReference type="Proteomes" id="UP000076532">
    <property type="component" value="Unassembled WGS sequence"/>
</dbReference>
<evidence type="ECO:0000313" key="9">
    <source>
        <dbReference type="Proteomes" id="UP000076532"/>
    </source>
</evidence>
<dbReference type="GO" id="GO:0031507">
    <property type="term" value="P:heterochromatin formation"/>
    <property type="evidence" value="ECO:0007669"/>
    <property type="project" value="TreeGrafter"/>
</dbReference>
<dbReference type="GO" id="GO:0003682">
    <property type="term" value="F:chromatin binding"/>
    <property type="evidence" value="ECO:0007669"/>
    <property type="project" value="TreeGrafter"/>
</dbReference>
<dbReference type="AlphaFoldDB" id="A0A166MR20"/>
<evidence type="ECO:0000256" key="4">
    <source>
        <dbReference type="ARBA" id="ARBA00023015"/>
    </source>
</evidence>
<evidence type="ECO:0000256" key="5">
    <source>
        <dbReference type="ARBA" id="ARBA00023163"/>
    </source>
</evidence>
<keyword evidence="1" id="KW-0489">Methyltransferase</keyword>
<feature type="domain" description="CXC" evidence="7">
    <location>
        <begin position="434"/>
        <end position="550"/>
    </location>
</feature>
<feature type="domain" description="SET" evidence="6">
    <location>
        <begin position="557"/>
        <end position="671"/>
    </location>
</feature>
<dbReference type="InterPro" id="IPR026489">
    <property type="entry name" value="CXC_dom"/>
</dbReference>
<dbReference type="SMART" id="SM00317">
    <property type="entry name" value="SET"/>
    <property type="match status" value="1"/>
</dbReference>
<gene>
    <name evidence="8" type="ORF">FIBSPDRAFT_426177</name>
</gene>
<accession>A0A166MR20</accession>